<dbReference type="Gene3D" id="1.10.10.10">
    <property type="entry name" value="Winged helix-like DNA-binding domain superfamily/Winged helix DNA-binding domain"/>
    <property type="match status" value="1"/>
</dbReference>
<dbReference type="EMBL" id="JBBPBK010000015">
    <property type="protein sequence ID" value="KAK9268955.1"/>
    <property type="molecule type" value="Genomic_DNA"/>
</dbReference>
<evidence type="ECO:0000313" key="2">
    <source>
        <dbReference type="Proteomes" id="UP001415857"/>
    </source>
</evidence>
<dbReference type="InterPro" id="IPR036388">
    <property type="entry name" value="WH-like_DNA-bd_sf"/>
</dbReference>
<name>A0AAP0NBZ1_LIQFO</name>
<accession>A0AAP0NBZ1</accession>
<gene>
    <name evidence="1" type="ORF">L1049_000721</name>
</gene>
<dbReference type="InterPro" id="IPR009057">
    <property type="entry name" value="Homeodomain-like_sf"/>
</dbReference>
<sequence length="127" mass="14502">MLSEGTCDAMMETPVLDGSVSKRTLRKKVGLRNYDENLMDELIEKHLGSSTRKRNRTREDLEKETETEAMIALSLGFPIDALLEEEIKAGVVRKLGGKEQNDYIVVRNHILAKWRDNVRTVAIERTD</sequence>
<dbReference type="SUPFAM" id="SSF46689">
    <property type="entry name" value="Homeodomain-like"/>
    <property type="match status" value="1"/>
</dbReference>
<dbReference type="AlphaFoldDB" id="A0AAP0NBZ1"/>
<comment type="caution">
    <text evidence="1">The sequence shown here is derived from an EMBL/GenBank/DDBJ whole genome shotgun (WGS) entry which is preliminary data.</text>
</comment>
<dbReference type="Proteomes" id="UP001415857">
    <property type="component" value="Unassembled WGS sequence"/>
</dbReference>
<evidence type="ECO:0000313" key="1">
    <source>
        <dbReference type="EMBL" id="KAK9268955.1"/>
    </source>
</evidence>
<organism evidence="1 2">
    <name type="scientific">Liquidambar formosana</name>
    <name type="common">Formosan gum</name>
    <dbReference type="NCBI Taxonomy" id="63359"/>
    <lineage>
        <taxon>Eukaryota</taxon>
        <taxon>Viridiplantae</taxon>
        <taxon>Streptophyta</taxon>
        <taxon>Embryophyta</taxon>
        <taxon>Tracheophyta</taxon>
        <taxon>Spermatophyta</taxon>
        <taxon>Magnoliopsida</taxon>
        <taxon>eudicotyledons</taxon>
        <taxon>Gunneridae</taxon>
        <taxon>Pentapetalae</taxon>
        <taxon>Saxifragales</taxon>
        <taxon>Altingiaceae</taxon>
        <taxon>Liquidambar</taxon>
    </lineage>
</organism>
<reference evidence="1 2" key="1">
    <citation type="journal article" date="2024" name="Plant J.">
        <title>Genome sequences and population genomics reveal climatic adaptation and genomic divergence between two closely related sweetgum species.</title>
        <authorList>
            <person name="Xu W.Q."/>
            <person name="Ren C.Q."/>
            <person name="Zhang X.Y."/>
            <person name="Comes H.P."/>
            <person name="Liu X.H."/>
            <person name="Li Y.G."/>
            <person name="Kettle C.J."/>
            <person name="Jalonen R."/>
            <person name="Gaisberger H."/>
            <person name="Ma Y.Z."/>
            <person name="Qiu Y.X."/>
        </authorList>
    </citation>
    <scope>NUCLEOTIDE SEQUENCE [LARGE SCALE GENOMIC DNA]</scope>
    <source>
        <strain evidence="1">Hangzhou</strain>
    </source>
</reference>
<protein>
    <submittedName>
        <fullName evidence="1">Uncharacterized protein</fullName>
    </submittedName>
</protein>
<proteinExistence type="predicted"/>
<keyword evidence="2" id="KW-1185">Reference proteome</keyword>